<keyword evidence="5" id="KW-1185">Reference proteome</keyword>
<feature type="transmembrane region" description="Helical" evidence="1">
    <location>
        <begin position="72"/>
        <end position="96"/>
    </location>
</feature>
<dbReference type="GO" id="GO:0016989">
    <property type="term" value="F:sigma factor antagonist activity"/>
    <property type="evidence" value="ECO:0007669"/>
    <property type="project" value="TreeGrafter"/>
</dbReference>
<dbReference type="InterPro" id="IPR006860">
    <property type="entry name" value="FecR"/>
</dbReference>
<proteinExistence type="predicted"/>
<dbReference type="Proteomes" id="UP000182248">
    <property type="component" value="Unassembled WGS sequence"/>
</dbReference>
<keyword evidence="1" id="KW-0472">Membrane</keyword>
<dbReference type="EMBL" id="FPJE01000003">
    <property type="protein sequence ID" value="SFW24774.1"/>
    <property type="molecule type" value="Genomic_DNA"/>
</dbReference>
<dbReference type="Gene3D" id="2.60.120.1440">
    <property type="match status" value="1"/>
</dbReference>
<protein>
    <submittedName>
        <fullName evidence="4">FecR family protein</fullName>
    </submittedName>
</protein>
<gene>
    <name evidence="4" type="ORF">SAMN02927921_00683</name>
</gene>
<reference evidence="4 5" key="1">
    <citation type="submission" date="2016-11" db="EMBL/GenBank/DDBJ databases">
        <authorList>
            <person name="Jaros S."/>
            <person name="Januszkiewicz K."/>
            <person name="Wedrychowicz H."/>
        </authorList>
    </citation>
    <scope>NUCLEOTIDE SEQUENCE [LARGE SCALE GENOMIC DNA]</scope>
    <source>
        <strain evidence="4 5">CGMCC 1.12145</strain>
    </source>
</reference>
<dbReference type="Pfam" id="PF16344">
    <property type="entry name" value="FecR_C"/>
    <property type="match status" value="1"/>
</dbReference>
<dbReference type="InterPro" id="IPR012373">
    <property type="entry name" value="Ferrdict_sens_TM"/>
</dbReference>
<evidence type="ECO:0000259" key="3">
    <source>
        <dbReference type="Pfam" id="PF16344"/>
    </source>
</evidence>
<feature type="domain" description="FecR protein" evidence="2">
    <location>
        <begin position="106"/>
        <end position="200"/>
    </location>
</feature>
<evidence type="ECO:0000256" key="1">
    <source>
        <dbReference type="SAM" id="Phobius"/>
    </source>
</evidence>
<evidence type="ECO:0000313" key="5">
    <source>
        <dbReference type="Proteomes" id="UP000182248"/>
    </source>
</evidence>
<sequence>MNRKELLQFIAKQGDADFRKEVMDWIGASPENRAVFNRIKAEQVASFRHEHETDVAGEFRKFLSRTRRSRQFYTKMVPAAAIAIIAVLVSALFIVWPGTEKPMLYVAKSSEQKEFKLADGSTIFLNSESSLEISPQFNKDTRTVKLHGEAFFDVARNEAVPFIVETANGVQVRVLGTSFNVRSYPETETIETTLVSGKVEIYDYDNPDPAAILAPKQKAVFRKKQKDIRVEKVVTDVITSWKEGILTFDNTPLNSVIKDIERWYGITVHIEDPDLEDYTFSGKFRKQYDIIQVMDILQTSSPIHYDYDKNKNQVSLKKRR</sequence>
<evidence type="ECO:0000259" key="2">
    <source>
        <dbReference type="Pfam" id="PF04773"/>
    </source>
</evidence>
<keyword evidence="1" id="KW-0812">Transmembrane</keyword>
<organism evidence="4 5">
    <name type="scientific">Sinomicrobium oceani</name>
    <dbReference type="NCBI Taxonomy" id="1150368"/>
    <lineage>
        <taxon>Bacteria</taxon>
        <taxon>Pseudomonadati</taxon>
        <taxon>Bacteroidota</taxon>
        <taxon>Flavobacteriia</taxon>
        <taxon>Flavobacteriales</taxon>
        <taxon>Flavobacteriaceae</taxon>
        <taxon>Sinomicrobium</taxon>
    </lineage>
</organism>
<feature type="domain" description="Protein FecR C-terminal" evidence="3">
    <location>
        <begin position="246"/>
        <end position="311"/>
    </location>
</feature>
<dbReference type="AlphaFoldDB" id="A0A1K1MS36"/>
<evidence type="ECO:0000313" key="4">
    <source>
        <dbReference type="EMBL" id="SFW24774.1"/>
    </source>
</evidence>
<dbReference type="PIRSF" id="PIRSF018266">
    <property type="entry name" value="FecR"/>
    <property type="match status" value="1"/>
</dbReference>
<dbReference type="PANTHER" id="PTHR30273:SF2">
    <property type="entry name" value="PROTEIN FECR"/>
    <property type="match status" value="1"/>
</dbReference>
<accession>A0A1K1MS36</accession>
<dbReference type="RefSeq" id="WP_072315969.1">
    <property type="nucleotide sequence ID" value="NZ_FPJE01000003.1"/>
</dbReference>
<dbReference type="Pfam" id="PF04773">
    <property type="entry name" value="FecR"/>
    <property type="match status" value="1"/>
</dbReference>
<dbReference type="STRING" id="1150368.SAMN02927921_00683"/>
<dbReference type="InterPro" id="IPR032508">
    <property type="entry name" value="FecR_C"/>
</dbReference>
<dbReference type="Gene3D" id="3.55.50.30">
    <property type="match status" value="1"/>
</dbReference>
<dbReference type="OrthoDB" id="1097132at2"/>
<dbReference type="PANTHER" id="PTHR30273">
    <property type="entry name" value="PERIPLASMIC SIGNAL SENSOR AND SIGMA FACTOR ACTIVATOR FECR-RELATED"/>
    <property type="match status" value="1"/>
</dbReference>
<name>A0A1K1MS36_9FLAO</name>
<keyword evidence="1" id="KW-1133">Transmembrane helix</keyword>